<dbReference type="AlphaFoldDB" id="A0A5B7H1Z9"/>
<gene>
    <name evidence="2" type="ORF">E2C01_057475</name>
</gene>
<sequence>MTVTPGPPRDVELRAGGCYCSPIKTLFTLPLRQPASQPPSHPARPPLPEFKRKESAVFPPCLT</sequence>
<evidence type="ECO:0000313" key="2">
    <source>
        <dbReference type="EMBL" id="MPC63377.1"/>
    </source>
</evidence>
<name>A0A5B7H1Z9_PORTR</name>
<organism evidence="2 3">
    <name type="scientific">Portunus trituberculatus</name>
    <name type="common">Swimming crab</name>
    <name type="synonym">Neptunus trituberculatus</name>
    <dbReference type="NCBI Taxonomy" id="210409"/>
    <lineage>
        <taxon>Eukaryota</taxon>
        <taxon>Metazoa</taxon>
        <taxon>Ecdysozoa</taxon>
        <taxon>Arthropoda</taxon>
        <taxon>Crustacea</taxon>
        <taxon>Multicrustacea</taxon>
        <taxon>Malacostraca</taxon>
        <taxon>Eumalacostraca</taxon>
        <taxon>Eucarida</taxon>
        <taxon>Decapoda</taxon>
        <taxon>Pleocyemata</taxon>
        <taxon>Brachyura</taxon>
        <taxon>Eubrachyura</taxon>
        <taxon>Portunoidea</taxon>
        <taxon>Portunidae</taxon>
        <taxon>Portuninae</taxon>
        <taxon>Portunus</taxon>
    </lineage>
</organism>
<reference evidence="2 3" key="1">
    <citation type="submission" date="2019-05" db="EMBL/GenBank/DDBJ databases">
        <title>Another draft genome of Portunus trituberculatus and its Hox gene families provides insights of decapod evolution.</title>
        <authorList>
            <person name="Jeong J.-H."/>
            <person name="Song I."/>
            <person name="Kim S."/>
            <person name="Choi T."/>
            <person name="Kim D."/>
            <person name="Ryu S."/>
            <person name="Kim W."/>
        </authorList>
    </citation>
    <scope>NUCLEOTIDE SEQUENCE [LARGE SCALE GENOMIC DNA]</scope>
    <source>
        <tissue evidence="2">Muscle</tissue>
    </source>
</reference>
<protein>
    <submittedName>
        <fullName evidence="2">Uncharacterized protein</fullName>
    </submittedName>
</protein>
<feature type="compositionally biased region" description="Pro residues" evidence="1">
    <location>
        <begin position="36"/>
        <end position="48"/>
    </location>
</feature>
<feature type="region of interest" description="Disordered" evidence="1">
    <location>
        <begin position="31"/>
        <end position="63"/>
    </location>
</feature>
<dbReference type="Proteomes" id="UP000324222">
    <property type="component" value="Unassembled WGS sequence"/>
</dbReference>
<keyword evidence="3" id="KW-1185">Reference proteome</keyword>
<evidence type="ECO:0000313" key="3">
    <source>
        <dbReference type="Proteomes" id="UP000324222"/>
    </source>
</evidence>
<evidence type="ECO:0000256" key="1">
    <source>
        <dbReference type="SAM" id="MobiDB-lite"/>
    </source>
</evidence>
<accession>A0A5B7H1Z9</accession>
<dbReference type="EMBL" id="VSRR010020723">
    <property type="protein sequence ID" value="MPC63377.1"/>
    <property type="molecule type" value="Genomic_DNA"/>
</dbReference>
<comment type="caution">
    <text evidence="2">The sequence shown here is derived from an EMBL/GenBank/DDBJ whole genome shotgun (WGS) entry which is preliminary data.</text>
</comment>
<proteinExistence type="predicted"/>